<dbReference type="Pfam" id="PF13599">
    <property type="entry name" value="Pentapeptide_4"/>
    <property type="match status" value="1"/>
</dbReference>
<name>A0A382HIE8_9ZZZZ</name>
<evidence type="ECO:0000313" key="1">
    <source>
        <dbReference type="EMBL" id="SVB87066.1"/>
    </source>
</evidence>
<dbReference type="EMBL" id="UINC01061467">
    <property type="protein sequence ID" value="SVB87066.1"/>
    <property type="molecule type" value="Genomic_DNA"/>
</dbReference>
<accession>A0A382HIE8</accession>
<organism evidence="1">
    <name type="scientific">marine metagenome</name>
    <dbReference type="NCBI Taxonomy" id="408172"/>
    <lineage>
        <taxon>unclassified sequences</taxon>
        <taxon>metagenomes</taxon>
        <taxon>ecological metagenomes</taxon>
    </lineage>
</organism>
<dbReference type="Gene3D" id="2.160.20.80">
    <property type="entry name" value="E3 ubiquitin-protein ligase SopA"/>
    <property type="match status" value="1"/>
</dbReference>
<proteinExistence type="predicted"/>
<dbReference type="SUPFAM" id="SSF141571">
    <property type="entry name" value="Pentapeptide repeat-like"/>
    <property type="match status" value="1"/>
</dbReference>
<dbReference type="InterPro" id="IPR001646">
    <property type="entry name" value="5peptide_repeat"/>
</dbReference>
<sequence>MRVTVEMVMERVNNYLDEWIVTVRDKYPRVCNPDSKPTRILVPQGPEFSGDKTQSGEGYSLDLSGLDLRGKDLPFALFRNADMRRIDFTDCDLRFSQFISCDLRYTTFNDCDLSWAQISECRLQDSSFLNADCYDITFVENETNFGVTGRTYIPKENHPLKESVNFFSRPDPGKKIGKKVNPFQLPGDNRPPHTAAYAFHQEYVRKKYDLKSFALW</sequence>
<evidence type="ECO:0008006" key="2">
    <source>
        <dbReference type="Google" id="ProtNLM"/>
    </source>
</evidence>
<gene>
    <name evidence="1" type="ORF">METZ01_LOCUS239920</name>
</gene>
<dbReference type="AlphaFoldDB" id="A0A382HIE8"/>
<reference evidence="1" key="1">
    <citation type="submission" date="2018-05" db="EMBL/GenBank/DDBJ databases">
        <authorList>
            <person name="Lanie J.A."/>
            <person name="Ng W.-L."/>
            <person name="Kazmierczak K.M."/>
            <person name="Andrzejewski T.M."/>
            <person name="Davidsen T.M."/>
            <person name="Wayne K.J."/>
            <person name="Tettelin H."/>
            <person name="Glass J.I."/>
            <person name="Rusch D."/>
            <person name="Podicherti R."/>
            <person name="Tsui H.-C.T."/>
            <person name="Winkler M.E."/>
        </authorList>
    </citation>
    <scope>NUCLEOTIDE SEQUENCE</scope>
</reference>
<protein>
    <recommendedName>
        <fullName evidence="2">Pentapeptide repeat protein</fullName>
    </recommendedName>
</protein>